<dbReference type="EMBL" id="JABJNZ010000064">
    <property type="protein sequence ID" value="MBT4870945.1"/>
    <property type="molecule type" value="Genomic_DNA"/>
</dbReference>
<dbReference type="Proteomes" id="UP000722459">
    <property type="component" value="Unassembled WGS sequence"/>
</dbReference>
<evidence type="ECO:0000313" key="3">
    <source>
        <dbReference type="Proteomes" id="UP000722459"/>
    </source>
</evidence>
<dbReference type="PROSITE" id="PS51186">
    <property type="entry name" value="GNAT"/>
    <property type="match status" value="1"/>
</dbReference>
<reference evidence="2" key="1">
    <citation type="journal article" date="2021" name="ISME J.">
        <title>Mercury methylation by metabolically versatile and cosmopolitan marine bacteria.</title>
        <authorList>
            <person name="Lin H."/>
            <person name="Ascher D.B."/>
            <person name="Myung Y."/>
            <person name="Lamborg C.H."/>
            <person name="Hallam S.J."/>
            <person name="Gionfriddo C.M."/>
            <person name="Holt K.E."/>
            <person name="Moreau J.W."/>
        </authorList>
    </citation>
    <scope>NUCLEOTIDE SEQUENCE</scope>
    <source>
        <strain evidence="2">SI075_bin30</strain>
    </source>
</reference>
<dbReference type="GO" id="GO:0016747">
    <property type="term" value="F:acyltransferase activity, transferring groups other than amino-acyl groups"/>
    <property type="evidence" value="ECO:0007669"/>
    <property type="project" value="InterPro"/>
</dbReference>
<protein>
    <submittedName>
        <fullName evidence="2">GNAT family N-acetyltransferase</fullName>
    </submittedName>
</protein>
<dbReference type="CDD" id="cd04301">
    <property type="entry name" value="NAT_SF"/>
    <property type="match status" value="1"/>
</dbReference>
<dbReference type="PANTHER" id="PTHR43451:SF1">
    <property type="entry name" value="ACETYLTRANSFERASE"/>
    <property type="match status" value="1"/>
</dbReference>
<gene>
    <name evidence="2" type="ORF">HON47_05200</name>
</gene>
<feature type="domain" description="N-acetyltransferase" evidence="1">
    <location>
        <begin position="1"/>
        <end position="154"/>
    </location>
</feature>
<dbReference type="InterPro" id="IPR052564">
    <property type="entry name" value="N-acetyltrans/Recomb-assoc"/>
</dbReference>
<dbReference type="InterPro" id="IPR000182">
    <property type="entry name" value="GNAT_dom"/>
</dbReference>
<dbReference type="PANTHER" id="PTHR43451">
    <property type="entry name" value="ACETYLTRANSFERASE (GNAT) FAMILY PROTEIN"/>
    <property type="match status" value="1"/>
</dbReference>
<sequence length="154" mass="17675">MQIRKATINDAEQIISFKKKTIPICAKNYYSKDIIDHWTNNSTAEHLIESIKSDRVRFVAEEEGKIIGEASLNKEKNSIKTLYVDIDFQGKGIGKALFQKCEDELKKNGIKKVEIIAALCSESFYASRGYKKIKNKLIDFFGMKMENVIMEKEL</sequence>
<dbReference type="Gene3D" id="3.40.630.30">
    <property type="match status" value="1"/>
</dbReference>
<name>A0A8T5GG23_9ARCH</name>
<proteinExistence type="predicted"/>
<dbReference type="InterPro" id="IPR016181">
    <property type="entry name" value="Acyl_CoA_acyltransferase"/>
</dbReference>
<evidence type="ECO:0000313" key="2">
    <source>
        <dbReference type="EMBL" id="MBT4870945.1"/>
    </source>
</evidence>
<dbReference type="SUPFAM" id="SSF55729">
    <property type="entry name" value="Acyl-CoA N-acyltransferases (Nat)"/>
    <property type="match status" value="1"/>
</dbReference>
<comment type="caution">
    <text evidence="2">The sequence shown here is derived from an EMBL/GenBank/DDBJ whole genome shotgun (WGS) entry which is preliminary data.</text>
</comment>
<accession>A0A8T5GG23</accession>
<organism evidence="2 3">
    <name type="scientific">Candidatus Iainarchaeum sp</name>
    <dbReference type="NCBI Taxonomy" id="3101447"/>
    <lineage>
        <taxon>Archaea</taxon>
        <taxon>Candidatus Iainarchaeota</taxon>
        <taxon>Candidatus Iainarchaeia</taxon>
        <taxon>Candidatus Iainarchaeales</taxon>
        <taxon>Candidatus Iainarchaeaceae</taxon>
        <taxon>Candidatus Iainarchaeum</taxon>
    </lineage>
</organism>
<evidence type="ECO:0000259" key="1">
    <source>
        <dbReference type="PROSITE" id="PS51186"/>
    </source>
</evidence>
<dbReference type="Pfam" id="PF13673">
    <property type="entry name" value="Acetyltransf_10"/>
    <property type="match status" value="1"/>
</dbReference>
<dbReference type="AlphaFoldDB" id="A0A8T5GG23"/>